<dbReference type="SUPFAM" id="SSF56112">
    <property type="entry name" value="Protein kinase-like (PK-like)"/>
    <property type="match status" value="1"/>
</dbReference>
<evidence type="ECO:0000313" key="8">
    <source>
        <dbReference type="EMBL" id="MFD1326638.1"/>
    </source>
</evidence>
<organism evidence="8 9">
    <name type="scientific">Mycoplana ramosa</name>
    <name type="common">Mycoplana bullata</name>
    <dbReference type="NCBI Taxonomy" id="40837"/>
    <lineage>
        <taxon>Bacteria</taxon>
        <taxon>Pseudomonadati</taxon>
        <taxon>Pseudomonadota</taxon>
        <taxon>Alphaproteobacteria</taxon>
        <taxon>Hyphomicrobiales</taxon>
        <taxon>Rhizobiaceae</taxon>
        <taxon>Mycoplana</taxon>
    </lineage>
</organism>
<comment type="similarity">
    <text evidence="1">Belongs to the universal stress protein A family.</text>
</comment>
<reference evidence="9" key="1">
    <citation type="journal article" date="2019" name="Int. J. Syst. Evol. Microbiol.">
        <title>The Global Catalogue of Microorganisms (GCM) 10K type strain sequencing project: providing services to taxonomists for standard genome sequencing and annotation.</title>
        <authorList>
            <consortium name="The Broad Institute Genomics Platform"/>
            <consortium name="The Broad Institute Genome Sequencing Center for Infectious Disease"/>
            <person name="Wu L."/>
            <person name="Ma J."/>
        </authorList>
    </citation>
    <scope>NUCLEOTIDE SEQUENCE [LARGE SCALE GENOMIC DNA]</scope>
    <source>
        <strain evidence="9">CCUG 55609</strain>
    </source>
</reference>
<evidence type="ECO:0000256" key="4">
    <source>
        <dbReference type="ARBA" id="ARBA00022777"/>
    </source>
</evidence>
<evidence type="ECO:0000259" key="7">
    <source>
        <dbReference type="PROSITE" id="PS50011"/>
    </source>
</evidence>
<dbReference type="InterPro" id="IPR006016">
    <property type="entry name" value="UspA"/>
</dbReference>
<feature type="region of interest" description="Disordered" evidence="6">
    <location>
        <begin position="465"/>
        <end position="487"/>
    </location>
</feature>
<evidence type="ECO:0000256" key="6">
    <source>
        <dbReference type="SAM" id="MobiDB-lite"/>
    </source>
</evidence>
<evidence type="ECO:0000256" key="1">
    <source>
        <dbReference type="ARBA" id="ARBA00008791"/>
    </source>
</evidence>
<proteinExistence type="inferred from homology"/>
<dbReference type="InterPro" id="IPR011009">
    <property type="entry name" value="Kinase-like_dom_sf"/>
</dbReference>
<keyword evidence="2" id="KW-0808">Transferase</keyword>
<dbReference type="Proteomes" id="UP001597173">
    <property type="component" value="Unassembled WGS sequence"/>
</dbReference>
<dbReference type="PROSITE" id="PS50011">
    <property type="entry name" value="PROTEIN_KINASE_DOM"/>
    <property type="match status" value="1"/>
</dbReference>
<dbReference type="RefSeq" id="WP_374838185.1">
    <property type="nucleotide sequence ID" value="NZ_JBHEEW010000006.1"/>
</dbReference>
<dbReference type="PROSITE" id="PS00108">
    <property type="entry name" value="PROTEIN_KINASE_ST"/>
    <property type="match status" value="1"/>
</dbReference>
<dbReference type="EMBL" id="JBHTNF010000001">
    <property type="protein sequence ID" value="MFD1326638.1"/>
    <property type="molecule type" value="Genomic_DNA"/>
</dbReference>
<dbReference type="Gene3D" id="1.10.510.10">
    <property type="entry name" value="Transferase(Phosphotransferase) domain 1"/>
    <property type="match status" value="1"/>
</dbReference>
<name>A0ABW3YRZ0_MYCRA</name>
<gene>
    <name evidence="8" type="ORF">ACFQ33_01820</name>
</gene>
<keyword evidence="3" id="KW-0547">Nucleotide-binding</keyword>
<protein>
    <submittedName>
        <fullName evidence="8">Serine/threonine protein kinase</fullName>
    </submittedName>
</protein>
<sequence>MSNGRVHTGDIVDGFTIGELAHTGGMARLWSVTRPDIDFPLLMKIPMLGEGDDPAAIVSFEMEQMILPRLSGPHVPRFVGSGDFSSLPYLVMERVPGPSLATLSDRLPLPPDEVARHGANVAIALDALHRQHVVHLDLKPANVLMRKTGEAVLIDYGLARHNLLPDLMQEEFRLPYGTAPYMAPEQVLGRRHDYRSDIFALGSMLYFLATGEHPFGDPQRLSGLKQRLWRDPWPPRARSGAIPHALQEVILRCLEVNPAWRYLTAAELAADLQDLSRVKLTARASRMKRDPFLEVIRRRFNPVPIETLSRHPGTAQKADPRMVLVALDLGAAAAATAGPLRRAVASIVDGMPDARIACVNVLRINRVAIDTSLDEEGRNKRVLRLAELNAWAAPLKARGGPITFHVLEAVSPADAILEFARQNRVDQIVMGARGESRMRSMLGSVSGTVAAHAPCTVTVVRERFEADSQEPAETVPAPASEPPVATE</sequence>
<dbReference type="CDD" id="cd14014">
    <property type="entry name" value="STKc_PknB_like"/>
    <property type="match status" value="1"/>
</dbReference>
<dbReference type="InterPro" id="IPR014729">
    <property type="entry name" value="Rossmann-like_a/b/a_fold"/>
</dbReference>
<keyword evidence="8" id="KW-0723">Serine/threonine-protein kinase</keyword>
<dbReference type="Pfam" id="PF00582">
    <property type="entry name" value="Usp"/>
    <property type="match status" value="1"/>
</dbReference>
<dbReference type="InterPro" id="IPR008271">
    <property type="entry name" value="Ser/Thr_kinase_AS"/>
</dbReference>
<dbReference type="Pfam" id="PF00069">
    <property type="entry name" value="Pkinase"/>
    <property type="match status" value="1"/>
</dbReference>
<dbReference type="Gene3D" id="3.40.50.620">
    <property type="entry name" value="HUPs"/>
    <property type="match status" value="1"/>
</dbReference>
<keyword evidence="9" id="KW-1185">Reference proteome</keyword>
<evidence type="ECO:0000256" key="5">
    <source>
        <dbReference type="ARBA" id="ARBA00022840"/>
    </source>
</evidence>
<comment type="caution">
    <text evidence="8">The sequence shown here is derived from an EMBL/GenBank/DDBJ whole genome shotgun (WGS) entry which is preliminary data.</text>
</comment>
<evidence type="ECO:0000256" key="3">
    <source>
        <dbReference type="ARBA" id="ARBA00022741"/>
    </source>
</evidence>
<dbReference type="InterPro" id="IPR006015">
    <property type="entry name" value="Universal_stress_UspA"/>
</dbReference>
<dbReference type="PANTHER" id="PTHR43289:SF34">
    <property type="entry name" value="SERINE_THREONINE-PROTEIN KINASE YBDM-RELATED"/>
    <property type="match status" value="1"/>
</dbReference>
<dbReference type="Gene3D" id="3.30.200.20">
    <property type="entry name" value="Phosphorylase Kinase, domain 1"/>
    <property type="match status" value="1"/>
</dbReference>
<dbReference type="SUPFAM" id="SSF52402">
    <property type="entry name" value="Adenine nucleotide alpha hydrolases-like"/>
    <property type="match status" value="1"/>
</dbReference>
<dbReference type="GO" id="GO:0004674">
    <property type="term" value="F:protein serine/threonine kinase activity"/>
    <property type="evidence" value="ECO:0007669"/>
    <property type="project" value="UniProtKB-KW"/>
</dbReference>
<keyword evidence="5" id="KW-0067">ATP-binding</keyword>
<dbReference type="PRINTS" id="PR01438">
    <property type="entry name" value="UNVRSLSTRESS"/>
</dbReference>
<dbReference type="CDD" id="cd00293">
    <property type="entry name" value="USP-like"/>
    <property type="match status" value="1"/>
</dbReference>
<evidence type="ECO:0000313" key="9">
    <source>
        <dbReference type="Proteomes" id="UP001597173"/>
    </source>
</evidence>
<keyword evidence="4 8" id="KW-0418">Kinase</keyword>
<dbReference type="PANTHER" id="PTHR43289">
    <property type="entry name" value="MITOGEN-ACTIVATED PROTEIN KINASE KINASE KINASE 20-RELATED"/>
    <property type="match status" value="1"/>
</dbReference>
<evidence type="ECO:0000256" key="2">
    <source>
        <dbReference type="ARBA" id="ARBA00022679"/>
    </source>
</evidence>
<accession>A0ABW3YRZ0</accession>
<dbReference type="InterPro" id="IPR000719">
    <property type="entry name" value="Prot_kinase_dom"/>
</dbReference>
<dbReference type="SMART" id="SM00220">
    <property type="entry name" value="S_TKc"/>
    <property type="match status" value="1"/>
</dbReference>
<feature type="domain" description="Protein kinase" evidence="7">
    <location>
        <begin position="15"/>
        <end position="293"/>
    </location>
</feature>